<dbReference type="PANTHER" id="PTHR13847:SF281">
    <property type="entry name" value="FAD DEPENDENT OXIDOREDUCTASE DOMAIN-CONTAINING PROTEIN"/>
    <property type="match status" value="1"/>
</dbReference>
<dbReference type="STRING" id="364200.SAMN04488515_1714"/>
<dbReference type="Gene3D" id="3.50.50.60">
    <property type="entry name" value="FAD/NAD(P)-binding domain"/>
    <property type="match status" value="1"/>
</dbReference>
<dbReference type="GO" id="GO:0016491">
    <property type="term" value="F:oxidoreductase activity"/>
    <property type="evidence" value="ECO:0007669"/>
    <property type="project" value="UniProtKB-KW"/>
</dbReference>
<sequence length="431" mass="46155">MNPLFRNDRRGEHAPSWYADSADIPPQRPALKGQETADVCVVGAGFTGLTAALRLADRGMKVIVLEAHRAGFGASGRNGGQVGSGFNQSQQWIARKLGDGPARALWEMAEEAKADLRTLAPPEARFTPGVAHGAYTEAEVDEDKAAAEYLAETYRYTQIATLDKTAIQDLIRTKSYVGGVLDMGAGHIHPLRYVLSLAKQAESAGATIFEGSDVHHIAQGDPAKVQTGQGHVIARHVILAGNGYLPNIAPQVNQRVMPINSFICATEPLGKRAAEILTRDIAVADSKFVVNYFRLSEDKRLLFGGRESYGIGFPKDISTKLVSRMCTLFPQLKGVPITHVWGGTLGITMSRLPAVQRITPNVLSAAGFSGHGVALSGFAGKLMAEAVVGQAERFDVMASLPTPAFPGGTLARAPLLTLAMTWYAMRDRLGI</sequence>
<evidence type="ECO:0000256" key="1">
    <source>
        <dbReference type="ARBA" id="ARBA00023002"/>
    </source>
</evidence>
<dbReference type="AlphaFoldDB" id="A0A1I0Q7D2"/>
<dbReference type="EMBL" id="FOIZ01000001">
    <property type="protein sequence ID" value="SEW22718.1"/>
    <property type="molecule type" value="Genomic_DNA"/>
</dbReference>
<organism evidence="4 5">
    <name type="scientific">Cognatiyoonia koreensis</name>
    <dbReference type="NCBI Taxonomy" id="364200"/>
    <lineage>
        <taxon>Bacteria</taxon>
        <taxon>Pseudomonadati</taxon>
        <taxon>Pseudomonadota</taxon>
        <taxon>Alphaproteobacteria</taxon>
        <taxon>Rhodobacterales</taxon>
        <taxon>Paracoccaceae</taxon>
        <taxon>Cognatiyoonia</taxon>
    </lineage>
</organism>
<evidence type="ECO:0000313" key="5">
    <source>
        <dbReference type="Proteomes" id="UP000199167"/>
    </source>
</evidence>
<dbReference type="GO" id="GO:0005737">
    <property type="term" value="C:cytoplasm"/>
    <property type="evidence" value="ECO:0007669"/>
    <property type="project" value="TreeGrafter"/>
</dbReference>
<dbReference type="InterPro" id="IPR006076">
    <property type="entry name" value="FAD-dep_OxRdtase"/>
</dbReference>
<dbReference type="RefSeq" id="WP_089992749.1">
    <property type="nucleotide sequence ID" value="NZ_FOIZ01000001.1"/>
</dbReference>
<evidence type="ECO:0000313" key="4">
    <source>
        <dbReference type="EMBL" id="SEW22718.1"/>
    </source>
</evidence>
<reference evidence="4 5" key="1">
    <citation type="submission" date="2016-10" db="EMBL/GenBank/DDBJ databases">
        <authorList>
            <person name="de Groot N.N."/>
        </authorList>
    </citation>
    <scope>NUCLEOTIDE SEQUENCE [LARGE SCALE GENOMIC DNA]</scope>
    <source>
        <strain evidence="4 5">DSM 17925</strain>
    </source>
</reference>
<dbReference type="SUPFAM" id="SSF51905">
    <property type="entry name" value="FAD/NAD(P)-binding domain"/>
    <property type="match status" value="1"/>
</dbReference>
<keyword evidence="5" id="KW-1185">Reference proteome</keyword>
<dbReference type="InterPro" id="IPR036188">
    <property type="entry name" value="FAD/NAD-bd_sf"/>
</dbReference>
<dbReference type="Gene3D" id="3.30.9.10">
    <property type="entry name" value="D-Amino Acid Oxidase, subunit A, domain 2"/>
    <property type="match status" value="1"/>
</dbReference>
<evidence type="ECO:0000259" key="3">
    <source>
        <dbReference type="Pfam" id="PF01266"/>
    </source>
</evidence>
<name>A0A1I0Q7D2_9RHOB</name>
<keyword evidence="1" id="KW-0560">Oxidoreductase</keyword>
<proteinExistence type="predicted"/>
<gene>
    <name evidence="4" type="ORF">SAMN04488515_1714</name>
</gene>
<protein>
    <submittedName>
        <fullName evidence="4">Gamma-glutamylputrescine oxidase</fullName>
    </submittedName>
</protein>
<feature type="region of interest" description="Disordered" evidence="2">
    <location>
        <begin position="1"/>
        <end position="31"/>
    </location>
</feature>
<feature type="compositionally biased region" description="Basic and acidic residues" evidence="2">
    <location>
        <begin position="1"/>
        <end position="13"/>
    </location>
</feature>
<dbReference type="PANTHER" id="PTHR13847">
    <property type="entry name" value="SARCOSINE DEHYDROGENASE-RELATED"/>
    <property type="match status" value="1"/>
</dbReference>
<evidence type="ECO:0000256" key="2">
    <source>
        <dbReference type="SAM" id="MobiDB-lite"/>
    </source>
</evidence>
<feature type="domain" description="FAD dependent oxidoreductase" evidence="3">
    <location>
        <begin position="38"/>
        <end position="385"/>
    </location>
</feature>
<accession>A0A1I0Q7D2</accession>
<dbReference type="Proteomes" id="UP000199167">
    <property type="component" value="Unassembled WGS sequence"/>
</dbReference>
<dbReference type="OrthoDB" id="9806601at2"/>
<dbReference type="Pfam" id="PF01266">
    <property type="entry name" value="DAO"/>
    <property type="match status" value="1"/>
</dbReference>